<evidence type="ECO:0000256" key="2">
    <source>
        <dbReference type="ARBA" id="ARBA00006297"/>
    </source>
</evidence>
<dbReference type="EMBL" id="JACAZF010000005">
    <property type="protein sequence ID" value="KAF7303993.1"/>
    <property type="molecule type" value="Genomic_DNA"/>
</dbReference>
<dbReference type="GO" id="GO:0005576">
    <property type="term" value="C:extracellular region"/>
    <property type="evidence" value="ECO:0007669"/>
    <property type="project" value="UniProtKB-SubCell"/>
</dbReference>
<dbReference type="InterPro" id="IPR036896">
    <property type="entry name" value="Avidin-like_sf"/>
</dbReference>
<accession>A0A8H6W713</accession>
<organism evidence="8 9">
    <name type="scientific">Mycena indigotica</name>
    <dbReference type="NCBI Taxonomy" id="2126181"/>
    <lineage>
        <taxon>Eukaryota</taxon>
        <taxon>Fungi</taxon>
        <taxon>Dikarya</taxon>
        <taxon>Basidiomycota</taxon>
        <taxon>Agaricomycotina</taxon>
        <taxon>Agaricomycetes</taxon>
        <taxon>Agaricomycetidae</taxon>
        <taxon>Agaricales</taxon>
        <taxon>Marasmiineae</taxon>
        <taxon>Mycenaceae</taxon>
        <taxon>Mycena</taxon>
    </lineage>
</organism>
<dbReference type="RefSeq" id="XP_037220965.1">
    <property type="nucleotide sequence ID" value="XM_037363044.1"/>
</dbReference>
<dbReference type="PRINTS" id="PR00709">
    <property type="entry name" value="AVIDIN"/>
</dbReference>
<evidence type="ECO:0000313" key="9">
    <source>
        <dbReference type="Proteomes" id="UP000636479"/>
    </source>
</evidence>
<protein>
    <submittedName>
        <fullName evidence="8">Structural origins of high-affinity biotin binding To Streptavidin</fullName>
    </submittedName>
</protein>
<dbReference type="Pfam" id="PF01382">
    <property type="entry name" value="Avidin"/>
    <property type="match status" value="1"/>
</dbReference>
<dbReference type="GO" id="GO:0009374">
    <property type="term" value="F:biotin binding"/>
    <property type="evidence" value="ECO:0007669"/>
    <property type="project" value="InterPro"/>
</dbReference>
<evidence type="ECO:0000256" key="3">
    <source>
        <dbReference type="ARBA" id="ARBA00022525"/>
    </source>
</evidence>
<dbReference type="SUPFAM" id="SSF50876">
    <property type="entry name" value="Avidin/streptavidin"/>
    <property type="match status" value="2"/>
</dbReference>
<dbReference type="InterPro" id="IPR051764">
    <property type="entry name" value="Avidin/Streptavidin-rel"/>
</dbReference>
<evidence type="ECO:0000256" key="7">
    <source>
        <dbReference type="ARBA" id="ARBA00023267"/>
    </source>
</evidence>
<comment type="similarity">
    <text evidence="2">Belongs to the avidin/streptavidin family.</text>
</comment>
<dbReference type="InterPro" id="IPR005469">
    <property type="entry name" value="Avidin"/>
</dbReference>
<comment type="subcellular location">
    <subcellularLocation>
        <location evidence="1">Secreted</location>
    </subcellularLocation>
</comment>
<keyword evidence="5" id="KW-1015">Disulfide bond</keyword>
<dbReference type="GeneID" id="59345560"/>
<dbReference type="PANTHER" id="PTHR34399">
    <property type="entry name" value="AVIDIN-RELATED"/>
    <property type="match status" value="1"/>
</dbReference>
<evidence type="ECO:0000313" key="8">
    <source>
        <dbReference type="EMBL" id="KAF7303993.1"/>
    </source>
</evidence>
<keyword evidence="3" id="KW-0964">Secreted</keyword>
<gene>
    <name evidence="8" type="ORF">MIND_00630500</name>
</gene>
<keyword evidence="6" id="KW-0325">Glycoprotein</keyword>
<comment type="caution">
    <text evidence="8">The sequence shown here is derived from an EMBL/GenBank/DDBJ whole genome shotgun (WGS) entry which is preliminary data.</text>
</comment>
<reference evidence="8" key="1">
    <citation type="submission" date="2020-05" db="EMBL/GenBank/DDBJ databases">
        <title>Mycena genomes resolve the evolution of fungal bioluminescence.</title>
        <authorList>
            <person name="Tsai I.J."/>
        </authorList>
    </citation>
    <scope>NUCLEOTIDE SEQUENCE</scope>
    <source>
        <strain evidence="8">171206Taipei</strain>
    </source>
</reference>
<sequence length="313" mass="33403">MSYVDLNGIWRSTDAGAAGDYNYVLELSAGTDGALTGYMRAPQGTFYLRGRIDPEPRPAARPDGGIAFGWTVSRRAEQVVAESTTGFAAQYFPEADRIVAQWIIAESTTPADTWNSANVGSVVYTRSHGGQLEEPIANPEPEEQALAAGTAFDYTRLTGKWYNELGSCVELSADRLFGLSGKYNSSVGEAASEYFLSGTFDRVPPAADGGKGVTLGWTVGWNNTAYGDSHSASTWAGQVFLGQDPAWDIITTQWLLTVSTAATRVWASTNLGSDVFRRTQPDGATVARVKAAGFGAAHPSVSDIVARGEKYAK</sequence>
<dbReference type="Gene3D" id="2.40.128.30">
    <property type="entry name" value="Avidin-like"/>
    <property type="match status" value="2"/>
</dbReference>
<proteinExistence type="inferred from homology"/>
<dbReference type="PROSITE" id="PS51326">
    <property type="entry name" value="AVIDIN_2"/>
    <property type="match status" value="2"/>
</dbReference>
<dbReference type="PANTHER" id="PTHR34399:SF3">
    <property type="entry name" value="AVID PROTEIN-RELATED"/>
    <property type="match status" value="1"/>
</dbReference>
<name>A0A8H6W713_9AGAR</name>
<evidence type="ECO:0000256" key="5">
    <source>
        <dbReference type="ARBA" id="ARBA00023157"/>
    </source>
</evidence>
<evidence type="ECO:0000256" key="4">
    <source>
        <dbReference type="ARBA" id="ARBA00022729"/>
    </source>
</evidence>
<evidence type="ECO:0000256" key="6">
    <source>
        <dbReference type="ARBA" id="ARBA00023180"/>
    </source>
</evidence>
<dbReference type="Proteomes" id="UP000636479">
    <property type="component" value="Unassembled WGS sequence"/>
</dbReference>
<evidence type="ECO:0000256" key="1">
    <source>
        <dbReference type="ARBA" id="ARBA00004613"/>
    </source>
</evidence>
<keyword evidence="4" id="KW-0732">Signal</keyword>
<dbReference type="InterPro" id="IPR005468">
    <property type="entry name" value="Avidin/str"/>
</dbReference>
<dbReference type="OrthoDB" id="2821340at2759"/>
<keyword evidence="7" id="KW-0092">Biotin</keyword>
<dbReference type="AlphaFoldDB" id="A0A8H6W713"/>
<keyword evidence="9" id="KW-1185">Reference proteome</keyword>